<dbReference type="Proteomes" id="UP000887572">
    <property type="component" value="Unplaced"/>
</dbReference>
<dbReference type="Pfam" id="PF00415">
    <property type="entry name" value="RCC1"/>
    <property type="match status" value="3"/>
</dbReference>
<keyword evidence="4" id="KW-1185">Reference proteome</keyword>
<sequence length="1365" mass="152481">MSFNLLPTIELKLCDDTLTKSAQEFVKQQQSSKIVDHAQIVYENFWLVLLLTSNEDLIVHYRIGTSSRFTSFPIRSLFSEKSFSQLALTAIAFDCSVVVFISSDGQTILLVPFRAFMDVTWRQKSTLSVVNPTIFSPFDLESEYGLEEKQHKHISRVCTAICFHSLTEHTFLIFSDRSGSLYIVNLNLQRIDVKIDLKAEIFLLHTFLQIGRNYLLVSFSDRTQLMLPLESNDTSVRETLMRVTTSQIHQVDQKSYILPQVGESVCVLNFHKNQLSIFDFFQTLSSAPPQFCLEFFASDNIRQVLCMSRMVVVLTLQNDLFIHLRVFHPTGTSVRYEPTKAIFTSDAPLEEGTKILHLIPSASANANRSVRTQKSLNDFILDHLSSKFYSLDCLSTVADFLQISPPKLCLSLLRCSLRIPSAVDVPQVNSIISLAFKCKIEPSALLSVLQESSREDLLLPFLRVKIEKDSGDKSLRQFLLGALLARIAHISEDETKLEENGHRKELEVEKDALEYELRNFLIKFDVNEPEVLLVLLRYSLLSCVCVLLCRNASVHSPTVVRFLLEWPDWKSIELAGSLLKCLSYMHWPSIDSYSRTVVAKIAKLLIERSIDCAHSLQLMCLLRLFHFTMEKEGQSKCELKLQKNSVDSGPNFVPIPTAWDFDRFSGANGEQCSTLARESAVDTFPARKRLPRGKERAGPFVHTSIPQAVKLPDSRLQIRAVSCGTEHVLLLTVVGRLFSWGLNRYGQCGDGTEKPIVSPIEIKGKWGSIVSICAGHYHSGFVSESGEIYLWGWGLYGQLGNGQIADLRRPTKSRPFSALGCVKTICLGYSHTLVLCFDGRVFGCGALSHGQLGVDPRHLEGNPIKATNPIQLPFPMPISLLASKYFHGIALGVDERNKGVLFEWGDSPQSLKMQTFLQRRLRSKQKKEAKGKTEHPSMAESGEPVTSMVNLPQVHLRIRKLCEWDDGSVKALSAGFNHSALLTVDGELFTWGKSLEMQLGHLNRKEKVQPTKVEAPQGVRWVEVVCARNFTTAVSVEGKIFVWGRNDKFQLGLGPTDLKAPGQIRKIALKSYKGTAQRSVELPVDNCVETPSIVPGLRAFTEGPEQTIPNEAQLSEVFSNANQLALNTLSRFLLKHPLLNFMAVQAHLMSGDLLAALRLLVSLVKRDGLLSESTSTLSQSNWTERGSVVLKTSPPAMPCPSNSSSLPSSDSKRLVAVKLRSTFCSSSSSDFVPGPLSSRCLSPSATPTLSSSSAQRLEHFHAFVDKIWALLRIHPLREVQTCALVELLYHRFPVYNRLSTDLCLCRLVEPFLTILSPSDHIGGGLVPSLRVRLTEIGIRERAVRLRQAKVTGGVSFLVVDILRNV</sequence>
<feature type="repeat" description="RCC1" evidence="2">
    <location>
        <begin position="1038"/>
        <end position="1085"/>
    </location>
</feature>
<dbReference type="PRINTS" id="PR00633">
    <property type="entry name" value="RCCNDNSATION"/>
</dbReference>
<feature type="repeat" description="RCC1" evidence="2">
    <location>
        <begin position="735"/>
        <end position="785"/>
    </location>
</feature>
<proteinExistence type="predicted"/>
<evidence type="ECO:0000256" key="2">
    <source>
        <dbReference type="PROSITE-ProRule" id="PRU00235"/>
    </source>
</evidence>
<evidence type="ECO:0000256" key="3">
    <source>
        <dbReference type="SAM" id="MobiDB-lite"/>
    </source>
</evidence>
<dbReference type="InterPro" id="IPR000408">
    <property type="entry name" value="Reg_chr_condens"/>
</dbReference>
<accession>A0A914I9G6</accession>
<dbReference type="Gene3D" id="2.130.10.30">
    <property type="entry name" value="Regulator of chromosome condensation 1/beta-lactamase-inhibitor protein II"/>
    <property type="match status" value="2"/>
</dbReference>
<reference evidence="5" key="1">
    <citation type="submission" date="2022-11" db="UniProtKB">
        <authorList>
            <consortium name="WormBaseParasite"/>
        </authorList>
    </citation>
    <scope>IDENTIFICATION</scope>
</reference>
<name>A0A914I9G6_GLORO</name>
<feature type="region of interest" description="Disordered" evidence="3">
    <location>
        <begin position="922"/>
        <end position="944"/>
    </location>
</feature>
<feature type="repeat" description="RCC1" evidence="2">
    <location>
        <begin position="986"/>
        <end position="1037"/>
    </location>
</feature>
<dbReference type="InterPro" id="IPR009091">
    <property type="entry name" value="RCC1/BLIP-II"/>
</dbReference>
<feature type="repeat" description="RCC1" evidence="2">
    <location>
        <begin position="839"/>
        <end position="894"/>
    </location>
</feature>
<dbReference type="PANTHER" id="PTHR22870:SF360">
    <property type="entry name" value="ULTRAVIOLET-B RECEPTOR UVR8"/>
    <property type="match status" value="1"/>
</dbReference>
<organism evidence="4 5">
    <name type="scientific">Globodera rostochiensis</name>
    <name type="common">Golden nematode worm</name>
    <name type="synonym">Heterodera rostochiensis</name>
    <dbReference type="NCBI Taxonomy" id="31243"/>
    <lineage>
        <taxon>Eukaryota</taxon>
        <taxon>Metazoa</taxon>
        <taxon>Ecdysozoa</taxon>
        <taxon>Nematoda</taxon>
        <taxon>Chromadorea</taxon>
        <taxon>Rhabditida</taxon>
        <taxon>Tylenchina</taxon>
        <taxon>Tylenchomorpha</taxon>
        <taxon>Tylenchoidea</taxon>
        <taxon>Heteroderidae</taxon>
        <taxon>Heteroderinae</taxon>
        <taxon>Globodera</taxon>
    </lineage>
</organism>
<keyword evidence="1" id="KW-0677">Repeat</keyword>
<protein>
    <submittedName>
        <fullName evidence="5">Uncharacterized protein</fullName>
    </submittedName>
</protein>
<dbReference type="WBParaSite" id="Gr19_v10_g7852.t2">
    <property type="protein sequence ID" value="Gr19_v10_g7852.t2"/>
    <property type="gene ID" value="Gr19_v10_g7852"/>
</dbReference>
<evidence type="ECO:0000313" key="4">
    <source>
        <dbReference type="Proteomes" id="UP000887572"/>
    </source>
</evidence>
<feature type="compositionally biased region" description="Basic and acidic residues" evidence="3">
    <location>
        <begin position="926"/>
        <end position="937"/>
    </location>
</feature>
<evidence type="ECO:0000256" key="1">
    <source>
        <dbReference type="ARBA" id="ARBA00022737"/>
    </source>
</evidence>
<dbReference type="PANTHER" id="PTHR22870">
    <property type="entry name" value="REGULATOR OF CHROMOSOME CONDENSATION"/>
    <property type="match status" value="1"/>
</dbReference>
<dbReference type="PROSITE" id="PS50012">
    <property type="entry name" value="RCC1_3"/>
    <property type="match status" value="5"/>
</dbReference>
<dbReference type="InterPro" id="IPR051210">
    <property type="entry name" value="Ub_ligase/GEF_domain"/>
</dbReference>
<evidence type="ECO:0000313" key="5">
    <source>
        <dbReference type="WBParaSite" id="Gr19_v10_g7852.t2"/>
    </source>
</evidence>
<dbReference type="PROSITE" id="PS00626">
    <property type="entry name" value="RCC1_2"/>
    <property type="match status" value="1"/>
</dbReference>
<dbReference type="SUPFAM" id="SSF50985">
    <property type="entry name" value="RCC1/BLIP-II"/>
    <property type="match status" value="2"/>
</dbReference>
<feature type="repeat" description="RCC1" evidence="2">
    <location>
        <begin position="786"/>
        <end position="838"/>
    </location>
</feature>